<evidence type="ECO:0000313" key="1">
    <source>
        <dbReference type="EMBL" id="RNG18299.1"/>
    </source>
</evidence>
<sequence length="176" mass="19276">MSSTETFRVDATTEIRADPAAVFAYVSDLTRSGDWSPECLGGEWSEGEPAAVGSVFTARNHREPDVVAWAPVVRGDWTTQCEVVESVAPRVFSWAMRTKDGRAQESVWSFTVEPTAGGSALTHAFWMGELTEGMRGILHGMSDAEVKKFLDDWSDKIDGDMRQSLARIKAALETAS</sequence>
<dbReference type="InterPro" id="IPR023393">
    <property type="entry name" value="START-like_dom_sf"/>
</dbReference>
<dbReference type="Gene3D" id="3.30.530.20">
    <property type="match status" value="1"/>
</dbReference>
<reference evidence="1 2" key="1">
    <citation type="submission" date="2018-11" db="EMBL/GenBank/DDBJ databases">
        <title>The Potential of Streptomyces as Biocontrol Agents against the Tomato grey mould, Botrytis cinerea (Gray mold) Frontiers in Microbiology.</title>
        <authorList>
            <person name="Li D."/>
        </authorList>
    </citation>
    <scope>NUCLEOTIDE SEQUENCE [LARGE SCALE GENOMIC DNA]</scope>
    <source>
        <strain evidence="1 2">NEAU-LD23</strain>
    </source>
</reference>
<gene>
    <name evidence="1" type="ORF">EEJ42_26945</name>
</gene>
<name>A0A3M8VNJ4_9ACTN</name>
<dbReference type="RefSeq" id="WP_123103802.1">
    <property type="nucleotide sequence ID" value="NZ_RIBZ01000314.1"/>
</dbReference>
<dbReference type="Proteomes" id="UP000275401">
    <property type="component" value="Unassembled WGS sequence"/>
</dbReference>
<evidence type="ECO:0000313" key="2">
    <source>
        <dbReference type="Proteomes" id="UP000275401"/>
    </source>
</evidence>
<protein>
    <submittedName>
        <fullName evidence="1">SRPBCC family protein</fullName>
    </submittedName>
</protein>
<proteinExistence type="predicted"/>
<dbReference type="SUPFAM" id="SSF55961">
    <property type="entry name" value="Bet v1-like"/>
    <property type="match status" value="1"/>
</dbReference>
<dbReference type="AlphaFoldDB" id="A0A3M8VNJ4"/>
<dbReference type="Pfam" id="PF10604">
    <property type="entry name" value="Polyketide_cyc2"/>
    <property type="match status" value="1"/>
</dbReference>
<comment type="caution">
    <text evidence="1">The sequence shown here is derived from an EMBL/GenBank/DDBJ whole genome shotgun (WGS) entry which is preliminary data.</text>
</comment>
<dbReference type="EMBL" id="RIBZ01000314">
    <property type="protein sequence ID" value="RNG18299.1"/>
    <property type="molecule type" value="Genomic_DNA"/>
</dbReference>
<organism evidence="1 2">
    <name type="scientific">Streptomyces botrytidirepellens</name>
    <dbReference type="NCBI Taxonomy" id="2486417"/>
    <lineage>
        <taxon>Bacteria</taxon>
        <taxon>Bacillati</taxon>
        <taxon>Actinomycetota</taxon>
        <taxon>Actinomycetes</taxon>
        <taxon>Kitasatosporales</taxon>
        <taxon>Streptomycetaceae</taxon>
        <taxon>Streptomyces</taxon>
    </lineage>
</organism>
<accession>A0A3M8VNJ4</accession>
<dbReference type="InterPro" id="IPR019587">
    <property type="entry name" value="Polyketide_cyclase/dehydratase"/>
</dbReference>
<keyword evidence="2" id="KW-1185">Reference proteome</keyword>